<dbReference type="EMBL" id="AEYI02001054">
    <property type="protein sequence ID" value="KFG42068.1"/>
    <property type="molecule type" value="Genomic_DNA"/>
</dbReference>
<evidence type="ECO:0000313" key="6">
    <source>
        <dbReference type="Proteomes" id="UP000028828"/>
    </source>
</evidence>
<dbReference type="Gene3D" id="2.60.200.20">
    <property type="match status" value="1"/>
</dbReference>
<feature type="region of interest" description="Disordered" evidence="2">
    <location>
        <begin position="96"/>
        <end position="115"/>
    </location>
</feature>
<dbReference type="InterPro" id="IPR000253">
    <property type="entry name" value="FHA_dom"/>
</dbReference>
<comment type="caution">
    <text evidence="5">The sequence shown here is derived from an EMBL/GenBank/DDBJ whole genome shotgun (WGS) entry which is preliminary data.</text>
</comment>
<feature type="region of interest" description="Disordered" evidence="2">
    <location>
        <begin position="303"/>
        <end position="436"/>
    </location>
</feature>
<dbReference type="InterPro" id="IPR046357">
    <property type="entry name" value="PPIase_dom_sf"/>
</dbReference>
<dbReference type="CDD" id="cd22691">
    <property type="entry name" value="FHA_PS1-like"/>
    <property type="match status" value="1"/>
</dbReference>
<evidence type="ECO:0000256" key="1">
    <source>
        <dbReference type="PROSITE-ProRule" id="PRU00278"/>
    </source>
</evidence>
<feature type="compositionally biased region" description="Polar residues" evidence="2">
    <location>
        <begin position="341"/>
        <end position="355"/>
    </location>
</feature>
<feature type="compositionally biased region" description="Polar residues" evidence="2">
    <location>
        <begin position="24"/>
        <end position="33"/>
    </location>
</feature>
<name>A0A086KCF0_TOXGO</name>
<keyword evidence="1" id="KW-0697">Rotamase</keyword>
<feature type="domain" description="FHA" evidence="3">
    <location>
        <begin position="214"/>
        <end position="269"/>
    </location>
</feature>
<dbReference type="Pfam" id="PF00498">
    <property type="entry name" value="FHA"/>
    <property type="match status" value="1"/>
</dbReference>
<dbReference type="SUPFAM" id="SSF54534">
    <property type="entry name" value="FKBP-like"/>
    <property type="match status" value="1"/>
</dbReference>
<feature type="compositionally biased region" description="Low complexity" evidence="2">
    <location>
        <begin position="714"/>
        <end position="727"/>
    </location>
</feature>
<dbReference type="SUPFAM" id="SSF49879">
    <property type="entry name" value="SMAD/FHA domain"/>
    <property type="match status" value="1"/>
</dbReference>
<dbReference type="VEuPathDB" id="ToxoDB:TGP89_228040"/>
<dbReference type="PANTHER" id="PTHR23308">
    <property type="entry name" value="NUCLEAR INHIBITOR OF PROTEIN PHOSPHATASE-1"/>
    <property type="match status" value="1"/>
</dbReference>
<feature type="region of interest" description="Disordered" evidence="2">
    <location>
        <begin position="596"/>
        <end position="625"/>
    </location>
</feature>
<evidence type="ECO:0000259" key="3">
    <source>
        <dbReference type="PROSITE" id="PS50006"/>
    </source>
</evidence>
<dbReference type="SMART" id="SM00240">
    <property type="entry name" value="FHA"/>
    <property type="match status" value="1"/>
</dbReference>
<dbReference type="Proteomes" id="UP000028828">
    <property type="component" value="Unassembled WGS sequence"/>
</dbReference>
<feature type="region of interest" description="Disordered" evidence="2">
    <location>
        <begin position="677"/>
        <end position="768"/>
    </location>
</feature>
<evidence type="ECO:0000313" key="5">
    <source>
        <dbReference type="EMBL" id="KFG42068.1"/>
    </source>
</evidence>
<feature type="region of interest" description="Disordered" evidence="2">
    <location>
        <begin position="784"/>
        <end position="803"/>
    </location>
</feature>
<feature type="region of interest" description="Disordered" evidence="2">
    <location>
        <begin position="476"/>
        <end position="582"/>
    </location>
</feature>
<dbReference type="Gene3D" id="3.10.50.40">
    <property type="match status" value="1"/>
</dbReference>
<proteinExistence type="predicted"/>
<dbReference type="PROSITE" id="PS50006">
    <property type="entry name" value="FHA_DOMAIN"/>
    <property type="match status" value="1"/>
</dbReference>
<accession>A0A086KCF0</accession>
<evidence type="ECO:0000256" key="2">
    <source>
        <dbReference type="SAM" id="MobiDB-lite"/>
    </source>
</evidence>
<feature type="compositionally biased region" description="Low complexity" evidence="2">
    <location>
        <begin position="45"/>
        <end position="57"/>
    </location>
</feature>
<dbReference type="AlphaFoldDB" id="A0A086KCF0"/>
<reference evidence="5 6" key="1">
    <citation type="submission" date="2014-03" db="EMBL/GenBank/DDBJ databases">
        <authorList>
            <person name="Sibley D."/>
            <person name="Venepally P."/>
            <person name="Karamycheva S."/>
            <person name="Hadjithomas M."/>
            <person name="Khan A."/>
            <person name="Brunk B."/>
            <person name="Roos D."/>
            <person name="Caler E."/>
            <person name="Lorenzi H."/>
        </authorList>
    </citation>
    <scope>NUCLEOTIDE SEQUENCE [LARGE SCALE GENOMIC DNA]</scope>
    <source>
        <strain evidence="6">p89</strain>
    </source>
</reference>
<feature type="region of interest" description="Disordered" evidence="2">
    <location>
        <begin position="850"/>
        <end position="876"/>
    </location>
</feature>
<gene>
    <name evidence="5" type="ORF">TGP89_228040</name>
</gene>
<dbReference type="InterPro" id="IPR008984">
    <property type="entry name" value="SMAD_FHA_dom_sf"/>
</dbReference>
<protein>
    <submittedName>
        <fullName evidence="5">PPIC-type PPIASE domain-containing protein</fullName>
    </submittedName>
</protein>
<dbReference type="Pfam" id="PF00639">
    <property type="entry name" value="Rotamase"/>
    <property type="match status" value="1"/>
</dbReference>
<organism evidence="5 6">
    <name type="scientific">Toxoplasma gondii p89</name>
    <dbReference type="NCBI Taxonomy" id="943119"/>
    <lineage>
        <taxon>Eukaryota</taxon>
        <taxon>Sar</taxon>
        <taxon>Alveolata</taxon>
        <taxon>Apicomplexa</taxon>
        <taxon>Conoidasida</taxon>
        <taxon>Coccidia</taxon>
        <taxon>Eucoccidiorida</taxon>
        <taxon>Eimeriorina</taxon>
        <taxon>Sarcocystidae</taxon>
        <taxon>Toxoplasma</taxon>
    </lineage>
</organism>
<evidence type="ECO:0000259" key="4">
    <source>
        <dbReference type="PROSITE" id="PS50198"/>
    </source>
</evidence>
<keyword evidence="1" id="KW-0413">Isomerase</keyword>
<dbReference type="InterPro" id="IPR050923">
    <property type="entry name" value="Cell_Proc_Reg/RNA_Proc"/>
</dbReference>
<sequence>MRFLSPPDSPSGIEDDVGAAPATSEVSEAQSHYTRQRSEWQRRFAGPPSSASSGLPASSAFVAGGSLHSMSTQNKVVVLPPSLSAASAASAAAASPSAAAPPTPSTPATGVLQSASGRPGAAAAVTSSSAAALVAKAFGRAGGNAKFVAAAEVAEKAAQAVAAGRSEVGLAPDAKVAGKPVQSFSHIKVMKEGTCLEVLCLPVLFQKVAPRDRLVIGRGEQADIHTDHPSCSRLHAEIRRTAAAGTARCTYTLRDLGSGHGTLLNGGKIAAGKETELEDEDEVQFGFSQRLYIFFGGRESLDDSACPPAVSPTAAPGLTPSGGGDSAFGPKARGPNFEPPTGSSATCNPQRSPWTGSAPPQPGPPAVPPPPPDDFFPSHAKGGFSPTSRQSWGRSPVGADRVGPAGSQFGGVSGWDSDASASSNSGFAAPDGMRQREVQTAWRGGECGNGFQCNSGEWSEADTRFQSAGWGGGWNSSAYETSAGPQTPGYGGQQGRWAGQGTENYYDSGSPGFSWGGSNSGVCTPGGESYGEGPMNSGVYTPGGESYGQGDSRGSAPRVSGYASFSPWSLGSGQGGEECSSSYTFEEAGKSHLYTPFAEDSRGNEAWGTANGVSPEKGSRSFAEPRLDMAARKKLWQNRTEKKVDTQRELQEHKERVIKEHSERVLQEKQTLLLQKQKLVEKRRRNQVEEASAAAAKRARGGDTETSESEATKAADSGASDESGAAEKISREHSRGSSSESSLETVNELRNGQETKETDEEGESDERKNAVYCSHILLKFKRRKEDGEWTRKSRSSKNVNAGSEDIARGGLPVTRTRADAFSMLESVRQIVEEDNTQFGEIAAELSDCPSSRKRGLLGWLSPESEEGQSEKSDTETKGYSLPVEVVQAALQLPVGAISHVVESENGVHLLYRIK</sequence>
<dbReference type="PROSITE" id="PS50198">
    <property type="entry name" value="PPIC_PPIASE_2"/>
    <property type="match status" value="1"/>
</dbReference>
<dbReference type="GO" id="GO:0003755">
    <property type="term" value="F:peptidyl-prolyl cis-trans isomerase activity"/>
    <property type="evidence" value="ECO:0007669"/>
    <property type="project" value="UniProtKB-KW"/>
</dbReference>
<feature type="domain" description="PpiC" evidence="4">
    <location>
        <begin position="768"/>
        <end position="914"/>
    </location>
</feature>
<feature type="compositionally biased region" description="Pro residues" evidence="2">
    <location>
        <begin position="359"/>
        <end position="374"/>
    </location>
</feature>
<feature type="region of interest" description="Disordered" evidence="2">
    <location>
        <begin position="1"/>
        <end position="57"/>
    </location>
</feature>
<dbReference type="OrthoDB" id="444265at2759"/>
<dbReference type="InterPro" id="IPR000297">
    <property type="entry name" value="PPIase_PpiC"/>
</dbReference>